<feature type="transmembrane region" description="Helical" evidence="1">
    <location>
        <begin position="19"/>
        <end position="38"/>
    </location>
</feature>
<feature type="transmembrane region" description="Helical" evidence="1">
    <location>
        <begin position="93"/>
        <end position="122"/>
    </location>
</feature>
<keyword evidence="3" id="KW-1185">Reference proteome</keyword>
<dbReference type="RefSeq" id="WP_035149505.1">
    <property type="nucleotide sequence ID" value="NZ_JAAZWO010000001.1"/>
</dbReference>
<sequence length="248" mass="28352">MFNAVYCEFLKLKGLKLPLMILICTIIPIVIGHSISYYDNLIVLNTYFQTIVWTNWVVFIVLFSLIIDMIFANEYKNNTIKNMFSYPMSRRKLFGAKIITSMCIIAIVYMLSLVVSLISVIIVKHRPFSVEFLFHVLGAYITSVIGFICFVSLIVTVCILTKRIIAPLIFSMFSVICIIYFYVFSSESGNFKWIYFLPATSPLQLSLEILGEEKIPMEMIYLACVGLIISLIAGCMVSILIFNKRDVK</sequence>
<gene>
    <name evidence="2" type="ORF">HGG79_00840</name>
</gene>
<accession>A0A923J0K4</accession>
<evidence type="ECO:0000313" key="3">
    <source>
        <dbReference type="Proteomes" id="UP000563151"/>
    </source>
</evidence>
<keyword evidence="1" id="KW-0812">Transmembrane</keyword>
<dbReference type="EMBL" id="JAAZWO010000001">
    <property type="protein sequence ID" value="MBC2396323.1"/>
    <property type="molecule type" value="Genomic_DNA"/>
</dbReference>
<keyword evidence="1" id="KW-0472">Membrane</keyword>
<dbReference type="Proteomes" id="UP000563151">
    <property type="component" value="Unassembled WGS sequence"/>
</dbReference>
<evidence type="ECO:0000256" key="1">
    <source>
        <dbReference type="SAM" id="Phobius"/>
    </source>
</evidence>
<feature type="transmembrane region" description="Helical" evidence="1">
    <location>
        <begin position="50"/>
        <end position="72"/>
    </location>
</feature>
<feature type="transmembrane region" description="Helical" evidence="1">
    <location>
        <begin position="220"/>
        <end position="242"/>
    </location>
</feature>
<reference evidence="2 3" key="1">
    <citation type="submission" date="2020-04" db="EMBL/GenBank/DDBJ databases">
        <title>Genomic insights into acetone-butanol-ethanol (ABE) fermentation by sequencing solventogenic clostridia strains.</title>
        <authorList>
            <person name="Brown S."/>
        </authorList>
    </citation>
    <scope>NUCLEOTIDE SEQUENCE [LARGE SCALE GENOMIC DNA]</scope>
    <source>
        <strain evidence="2 3">DJ011</strain>
    </source>
</reference>
<evidence type="ECO:0000313" key="2">
    <source>
        <dbReference type="EMBL" id="MBC2396323.1"/>
    </source>
</evidence>
<feature type="transmembrane region" description="Helical" evidence="1">
    <location>
        <begin position="164"/>
        <end position="183"/>
    </location>
</feature>
<dbReference type="AlphaFoldDB" id="A0A923J0K4"/>
<protein>
    <submittedName>
        <fullName evidence="2">ABC transporter permease subunit</fullName>
    </submittedName>
</protein>
<name>A0A923J0K4_CLOTT</name>
<dbReference type="Pfam" id="PF12730">
    <property type="entry name" value="ABC2_membrane_4"/>
    <property type="match status" value="1"/>
</dbReference>
<comment type="caution">
    <text evidence="2">The sequence shown here is derived from an EMBL/GenBank/DDBJ whole genome shotgun (WGS) entry which is preliminary data.</text>
</comment>
<proteinExistence type="predicted"/>
<feature type="transmembrane region" description="Helical" evidence="1">
    <location>
        <begin position="134"/>
        <end position="157"/>
    </location>
</feature>
<keyword evidence="1" id="KW-1133">Transmembrane helix</keyword>
<organism evidence="2 3">
    <name type="scientific">Clostridium tetanomorphum</name>
    <dbReference type="NCBI Taxonomy" id="1553"/>
    <lineage>
        <taxon>Bacteria</taxon>
        <taxon>Bacillati</taxon>
        <taxon>Bacillota</taxon>
        <taxon>Clostridia</taxon>
        <taxon>Eubacteriales</taxon>
        <taxon>Clostridiaceae</taxon>
        <taxon>Clostridium</taxon>
    </lineage>
</organism>